<reference evidence="8" key="1">
    <citation type="submission" date="2021-02" db="EMBL/GenBank/DDBJ databases">
        <authorList>
            <person name="Bekaert M."/>
        </authorList>
    </citation>
    <scope>NUCLEOTIDE SEQUENCE</scope>
    <source>
        <strain evidence="8">IoA-00</strain>
    </source>
</reference>
<evidence type="ECO:0000256" key="6">
    <source>
        <dbReference type="ARBA" id="ARBA00023242"/>
    </source>
</evidence>
<keyword evidence="5" id="KW-0804">Transcription</keyword>
<protein>
    <submittedName>
        <fullName evidence="8">MRGBP</fullName>
    </submittedName>
</protein>
<gene>
    <name evidence="8" type="ORF">LSAA_7121</name>
</gene>
<dbReference type="GO" id="GO:0006357">
    <property type="term" value="P:regulation of transcription by RNA polymerase II"/>
    <property type="evidence" value="ECO:0007669"/>
    <property type="project" value="TreeGrafter"/>
</dbReference>
<evidence type="ECO:0000313" key="9">
    <source>
        <dbReference type="Proteomes" id="UP000675881"/>
    </source>
</evidence>
<keyword evidence="9" id="KW-1185">Reference proteome</keyword>
<comment type="similarity">
    <text evidence="2">Belongs to the EAF7 family.</text>
</comment>
<dbReference type="GO" id="GO:0006325">
    <property type="term" value="P:chromatin organization"/>
    <property type="evidence" value="ECO:0007669"/>
    <property type="project" value="UniProtKB-KW"/>
</dbReference>
<dbReference type="GO" id="GO:0035267">
    <property type="term" value="C:NuA4 histone acetyltransferase complex"/>
    <property type="evidence" value="ECO:0007669"/>
    <property type="project" value="TreeGrafter"/>
</dbReference>
<evidence type="ECO:0000256" key="5">
    <source>
        <dbReference type="ARBA" id="ARBA00023163"/>
    </source>
</evidence>
<evidence type="ECO:0000256" key="2">
    <source>
        <dbReference type="ARBA" id="ARBA00007117"/>
    </source>
</evidence>
<name>A0A7R8CRR2_LEPSM</name>
<sequence length="154" mass="17582">MTTGGGSRSSGSIKSSTEWSPELEMKFYASLCTHRPSGVSKHFMMALVLNDLKGNLDGETLWKKLEDLYDLRALEKVAVKDEDPFFFMRMEKHQNSPYPKETLAVGLFYLCHFYYYFGLAFDGSLVIDGKQRGGSTSSTKEKKDVFQYPKEFNK</sequence>
<dbReference type="AlphaFoldDB" id="A0A7R8CRR2"/>
<keyword evidence="4" id="KW-0805">Transcription regulation</keyword>
<evidence type="ECO:0000256" key="3">
    <source>
        <dbReference type="ARBA" id="ARBA00022853"/>
    </source>
</evidence>
<dbReference type="PANTHER" id="PTHR13581">
    <property type="entry name" value="MRG-BINDING PROTEIN"/>
    <property type="match status" value="1"/>
</dbReference>
<dbReference type="InterPro" id="IPR012423">
    <property type="entry name" value="Eaf7/MRGBP"/>
</dbReference>
<feature type="compositionally biased region" description="Basic and acidic residues" evidence="7">
    <location>
        <begin position="139"/>
        <end position="154"/>
    </location>
</feature>
<dbReference type="PANTHER" id="PTHR13581:SF5">
    <property type="entry name" value="MRG_MORF4L-BINDING PROTEIN"/>
    <property type="match status" value="1"/>
</dbReference>
<dbReference type="GO" id="GO:0005634">
    <property type="term" value="C:nucleus"/>
    <property type="evidence" value="ECO:0007669"/>
    <property type="project" value="UniProtKB-SubCell"/>
</dbReference>
<comment type="subcellular location">
    <subcellularLocation>
        <location evidence="1">Nucleus</location>
    </subcellularLocation>
</comment>
<feature type="region of interest" description="Disordered" evidence="7">
    <location>
        <begin position="132"/>
        <end position="154"/>
    </location>
</feature>
<dbReference type="OrthoDB" id="5595141at2759"/>
<evidence type="ECO:0000256" key="7">
    <source>
        <dbReference type="SAM" id="MobiDB-lite"/>
    </source>
</evidence>
<dbReference type="EMBL" id="HG994582">
    <property type="protein sequence ID" value="CAF2908127.1"/>
    <property type="molecule type" value="Genomic_DNA"/>
</dbReference>
<dbReference type="Proteomes" id="UP000675881">
    <property type="component" value="Chromosome 3"/>
</dbReference>
<evidence type="ECO:0000313" key="8">
    <source>
        <dbReference type="EMBL" id="CAF2908127.1"/>
    </source>
</evidence>
<proteinExistence type="inferred from homology"/>
<organism evidence="8 9">
    <name type="scientific">Lepeophtheirus salmonis</name>
    <name type="common">Salmon louse</name>
    <name type="synonym">Caligus salmonis</name>
    <dbReference type="NCBI Taxonomy" id="72036"/>
    <lineage>
        <taxon>Eukaryota</taxon>
        <taxon>Metazoa</taxon>
        <taxon>Ecdysozoa</taxon>
        <taxon>Arthropoda</taxon>
        <taxon>Crustacea</taxon>
        <taxon>Multicrustacea</taxon>
        <taxon>Hexanauplia</taxon>
        <taxon>Copepoda</taxon>
        <taxon>Siphonostomatoida</taxon>
        <taxon>Caligidae</taxon>
        <taxon>Lepeophtheirus</taxon>
    </lineage>
</organism>
<accession>A0A7R8CRR2</accession>
<keyword evidence="6" id="KW-0539">Nucleus</keyword>
<dbReference type="Pfam" id="PF07904">
    <property type="entry name" value="Eaf7"/>
    <property type="match status" value="1"/>
</dbReference>
<keyword evidence="3" id="KW-0156">Chromatin regulator</keyword>
<evidence type="ECO:0000256" key="4">
    <source>
        <dbReference type="ARBA" id="ARBA00023015"/>
    </source>
</evidence>
<evidence type="ECO:0000256" key="1">
    <source>
        <dbReference type="ARBA" id="ARBA00004123"/>
    </source>
</evidence>